<feature type="region of interest" description="Disordered" evidence="1">
    <location>
        <begin position="27"/>
        <end position="58"/>
    </location>
</feature>
<dbReference type="AlphaFoldDB" id="A0AAE3FGS7"/>
<evidence type="ECO:0000256" key="1">
    <source>
        <dbReference type="SAM" id="MobiDB-lite"/>
    </source>
</evidence>
<protein>
    <submittedName>
        <fullName evidence="2">Uncharacterized protein</fullName>
    </submittedName>
</protein>
<evidence type="ECO:0000313" key="3">
    <source>
        <dbReference type="Proteomes" id="UP001139365"/>
    </source>
</evidence>
<reference evidence="2 3" key="1">
    <citation type="submission" date="2022-03" db="EMBL/GenBank/DDBJ databases">
        <title>Metagenome-assembled genomes from swine fecal metagenomes.</title>
        <authorList>
            <person name="Holman D.B."/>
            <person name="Kommadath A."/>
        </authorList>
    </citation>
    <scope>NUCLEOTIDE SEQUENCE [LARGE SCALE GENOMIC DNA]</scope>
    <source>
        <strain evidence="2">SUG147</strain>
    </source>
</reference>
<dbReference type="Proteomes" id="UP001139365">
    <property type="component" value="Unassembled WGS sequence"/>
</dbReference>
<feature type="compositionally biased region" description="Pro residues" evidence="1">
    <location>
        <begin position="41"/>
        <end position="52"/>
    </location>
</feature>
<evidence type="ECO:0000313" key="2">
    <source>
        <dbReference type="EMBL" id="MCI5755140.1"/>
    </source>
</evidence>
<name>A0AAE3FGS7_9BACT</name>
<comment type="caution">
    <text evidence="2">The sequence shown here is derived from an EMBL/GenBank/DDBJ whole genome shotgun (WGS) entry which is preliminary data.</text>
</comment>
<dbReference type="EMBL" id="JALEMU010000043">
    <property type="protein sequence ID" value="MCI5755140.1"/>
    <property type="molecule type" value="Genomic_DNA"/>
</dbReference>
<accession>A0AAE3FGS7</accession>
<gene>
    <name evidence="2" type="ORF">MR241_02460</name>
</gene>
<sequence length="106" mass="11441">MDGNISEMLKSVLDDPGAMKKLMGVAENLMGSGGAQEKPDCSPPSPPPPPPPERCRPGTDERIALIAALRPYLSEERRQTADGLIKMLKMLRLADIDKLMKGKGAE</sequence>
<organism evidence="2 3">
    <name type="scientific">Candidatus Colimorpha enterica</name>
    <dbReference type="NCBI Taxonomy" id="3083063"/>
    <lineage>
        <taxon>Bacteria</taxon>
        <taxon>Pseudomonadati</taxon>
        <taxon>Bacteroidota</taxon>
        <taxon>Bacteroidia</taxon>
        <taxon>Bacteroidales</taxon>
        <taxon>Candidatus Colimorpha</taxon>
    </lineage>
</organism>
<proteinExistence type="predicted"/>